<dbReference type="Pfam" id="PF03330">
    <property type="entry name" value="DPBB_1"/>
    <property type="match status" value="1"/>
</dbReference>
<evidence type="ECO:0000259" key="2">
    <source>
        <dbReference type="Pfam" id="PF03330"/>
    </source>
</evidence>
<dbReference type="PANTHER" id="PTHR31836:SF28">
    <property type="entry name" value="SRCR DOMAIN-CONTAINING PROTEIN-RELATED"/>
    <property type="match status" value="1"/>
</dbReference>
<dbReference type="CDD" id="cd22191">
    <property type="entry name" value="DPBB_RlpA_EXP_N-like"/>
    <property type="match status" value="1"/>
</dbReference>
<dbReference type="InParanoid" id="A0A136IJX6"/>
<dbReference type="Gene3D" id="2.40.40.10">
    <property type="entry name" value="RlpA-like domain"/>
    <property type="match status" value="1"/>
</dbReference>
<evidence type="ECO:0000256" key="1">
    <source>
        <dbReference type="ARBA" id="ARBA00022729"/>
    </source>
</evidence>
<keyword evidence="1" id="KW-0732">Signal</keyword>
<dbReference type="STRING" id="196109.A0A136IJX6"/>
<dbReference type="InterPro" id="IPR009009">
    <property type="entry name" value="RlpA-like_DPBB"/>
</dbReference>
<feature type="non-terminal residue" evidence="3">
    <location>
        <position position="109"/>
    </location>
</feature>
<dbReference type="SUPFAM" id="SSF50685">
    <property type="entry name" value="Barwin-like endoglucanases"/>
    <property type="match status" value="1"/>
</dbReference>
<feature type="non-terminal residue" evidence="3">
    <location>
        <position position="1"/>
    </location>
</feature>
<dbReference type="InterPro" id="IPR036908">
    <property type="entry name" value="RlpA-like_sf"/>
</dbReference>
<evidence type="ECO:0000313" key="4">
    <source>
        <dbReference type="Proteomes" id="UP000070501"/>
    </source>
</evidence>
<protein>
    <submittedName>
        <fullName evidence="3">RlpA-like double-psi beta-barrel-protein domain-containing protein-containing protein</fullName>
    </submittedName>
</protein>
<dbReference type="InterPro" id="IPR051477">
    <property type="entry name" value="Expansin_CellWall"/>
</dbReference>
<gene>
    <name evidence="3" type="ORF">Micbo1qcDRAFT_109680</name>
</gene>
<name>A0A136IJX6_9PEZI</name>
<feature type="domain" description="RlpA-like protein double-psi beta-barrel" evidence="2">
    <location>
        <begin position="60"/>
        <end position="108"/>
    </location>
</feature>
<dbReference type="OrthoDB" id="623670at2759"/>
<keyword evidence="4" id="KW-1185">Reference proteome</keyword>
<sequence>ITYYDVGLGACGHDDSMENDEGATNESAMIAAISADFWNSISPLTNAGIDKPLHPLCNRRVKLAANGRVITVIIRDKCPGCSVASIDVSKAAFKALFDKLEIGRAKVTW</sequence>
<reference evidence="4" key="1">
    <citation type="submission" date="2016-02" db="EMBL/GenBank/DDBJ databases">
        <title>Draft genome sequence of Microdochium bolleyi, a fungal endophyte of beachgrass.</title>
        <authorList>
            <consortium name="DOE Joint Genome Institute"/>
            <person name="David A.S."/>
            <person name="May G."/>
            <person name="Haridas S."/>
            <person name="Lim J."/>
            <person name="Wang M."/>
            <person name="Labutti K."/>
            <person name="Lipzen A."/>
            <person name="Barry K."/>
            <person name="Grigoriev I.V."/>
        </authorList>
    </citation>
    <scope>NUCLEOTIDE SEQUENCE [LARGE SCALE GENOMIC DNA]</scope>
    <source>
        <strain evidence="4">J235TASD1</strain>
    </source>
</reference>
<dbReference type="PANTHER" id="PTHR31836">
    <property type="match status" value="1"/>
</dbReference>
<evidence type="ECO:0000313" key="3">
    <source>
        <dbReference type="EMBL" id="KXJ85282.1"/>
    </source>
</evidence>
<dbReference type="EMBL" id="KQ964287">
    <property type="protein sequence ID" value="KXJ85282.1"/>
    <property type="molecule type" value="Genomic_DNA"/>
</dbReference>
<dbReference type="Proteomes" id="UP000070501">
    <property type="component" value="Unassembled WGS sequence"/>
</dbReference>
<accession>A0A136IJX6</accession>
<dbReference type="AlphaFoldDB" id="A0A136IJX6"/>
<organism evidence="3 4">
    <name type="scientific">Microdochium bolleyi</name>
    <dbReference type="NCBI Taxonomy" id="196109"/>
    <lineage>
        <taxon>Eukaryota</taxon>
        <taxon>Fungi</taxon>
        <taxon>Dikarya</taxon>
        <taxon>Ascomycota</taxon>
        <taxon>Pezizomycotina</taxon>
        <taxon>Sordariomycetes</taxon>
        <taxon>Xylariomycetidae</taxon>
        <taxon>Xylariales</taxon>
        <taxon>Microdochiaceae</taxon>
        <taxon>Microdochium</taxon>
    </lineage>
</organism>
<proteinExistence type="predicted"/>